<accession>A0A2H3J6W0</accession>
<dbReference type="AlphaFoldDB" id="A0A2H3J6W0"/>
<evidence type="ECO:0000313" key="2">
    <source>
        <dbReference type="Proteomes" id="UP000218811"/>
    </source>
</evidence>
<dbReference type="Proteomes" id="UP000218811">
    <property type="component" value="Unassembled WGS sequence"/>
</dbReference>
<gene>
    <name evidence="1" type="ORF">WOLCODRAFT_158103</name>
</gene>
<name>A0A2H3J6W0_WOLCO</name>
<evidence type="ECO:0000313" key="1">
    <source>
        <dbReference type="EMBL" id="PCH37385.1"/>
    </source>
</evidence>
<organism evidence="1 2">
    <name type="scientific">Wolfiporia cocos (strain MD-104)</name>
    <name type="common">Brown rot fungus</name>
    <dbReference type="NCBI Taxonomy" id="742152"/>
    <lineage>
        <taxon>Eukaryota</taxon>
        <taxon>Fungi</taxon>
        <taxon>Dikarya</taxon>
        <taxon>Basidiomycota</taxon>
        <taxon>Agaricomycotina</taxon>
        <taxon>Agaricomycetes</taxon>
        <taxon>Polyporales</taxon>
        <taxon>Phaeolaceae</taxon>
        <taxon>Wolfiporia</taxon>
    </lineage>
</organism>
<dbReference type="EMBL" id="KB467931">
    <property type="protein sequence ID" value="PCH37385.1"/>
    <property type="molecule type" value="Genomic_DNA"/>
</dbReference>
<proteinExistence type="predicted"/>
<reference evidence="1 2" key="1">
    <citation type="journal article" date="2012" name="Science">
        <title>The Paleozoic origin of enzymatic lignin decomposition reconstructed from 31 fungal genomes.</title>
        <authorList>
            <person name="Floudas D."/>
            <person name="Binder M."/>
            <person name="Riley R."/>
            <person name="Barry K."/>
            <person name="Blanchette R.A."/>
            <person name="Henrissat B."/>
            <person name="Martinez A.T."/>
            <person name="Otillar R."/>
            <person name="Spatafora J.W."/>
            <person name="Yadav J.S."/>
            <person name="Aerts A."/>
            <person name="Benoit I."/>
            <person name="Boyd A."/>
            <person name="Carlson A."/>
            <person name="Copeland A."/>
            <person name="Coutinho P.M."/>
            <person name="de Vries R.P."/>
            <person name="Ferreira P."/>
            <person name="Findley K."/>
            <person name="Foster B."/>
            <person name="Gaskell J."/>
            <person name="Glotzer D."/>
            <person name="Gorecki P."/>
            <person name="Heitman J."/>
            <person name="Hesse C."/>
            <person name="Hori C."/>
            <person name="Igarashi K."/>
            <person name="Jurgens J.A."/>
            <person name="Kallen N."/>
            <person name="Kersten P."/>
            <person name="Kohler A."/>
            <person name="Kuees U."/>
            <person name="Kumar T.K.A."/>
            <person name="Kuo A."/>
            <person name="LaButti K."/>
            <person name="Larrondo L.F."/>
            <person name="Lindquist E."/>
            <person name="Ling A."/>
            <person name="Lombard V."/>
            <person name="Lucas S."/>
            <person name="Lundell T."/>
            <person name="Martin R."/>
            <person name="McLaughlin D.J."/>
            <person name="Morgenstern I."/>
            <person name="Morin E."/>
            <person name="Murat C."/>
            <person name="Nagy L.G."/>
            <person name="Nolan M."/>
            <person name="Ohm R.A."/>
            <person name="Patyshakuliyeva A."/>
            <person name="Rokas A."/>
            <person name="Ruiz-Duenas F.J."/>
            <person name="Sabat G."/>
            <person name="Salamov A."/>
            <person name="Samejima M."/>
            <person name="Schmutz J."/>
            <person name="Slot J.C."/>
            <person name="St John F."/>
            <person name="Stenlid J."/>
            <person name="Sun H."/>
            <person name="Sun S."/>
            <person name="Syed K."/>
            <person name="Tsang A."/>
            <person name="Wiebenga A."/>
            <person name="Young D."/>
            <person name="Pisabarro A."/>
            <person name="Eastwood D.C."/>
            <person name="Martin F."/>
            <person name="Cullen D."/>
            <person name="Grigoriev I.V."/>
            <person name="Hibbett D.S."/>
        </authorList>
    </citation>
    <scope>NUCLEOTIDE SEQUENCE [LARGE SCALE GENOMIC DNA]</scope>
    <source>
        <strain evidence="1 2">MD-104</strain>
    </source>
</reference>
<protein>
    <submittedName>
        <fullName evidence="1">Uncharacterized protein</fullName>
    </submittedName>
</protein>
<keyword evidence="2" id="KW-1185">Reference proteome</keyword>
<sequence length="222" mass="24576">MQGLSLMRMVILSVEIKPNTSTTVKDRMCLFWFLSLTGFLETLATFRKAACMSKRILWDEHGDRPIGINTWFPTVDSSRGQIRTKLRLGLVIPNAIHKVVLRLPDSPPRLVSVYLGLTIKAEGHSAEHDARLPWTSESWGVASTQITYREGPRQPAATSDLTDPQLGPGRGSICAAVCGVQIQTTSPCVMTVMPHETAHVRVRSAGSSRIGQRPRHNLIHVF</sequence>